<keyword evidence="2" id="KW-0560">Oxidoreductase</keyword>
<reference evidence="5" key="2">
    <citation type="submission" date="2023-06" db="EMBL/GenBank/DDBJ databases">
        <authorList>
            <consortium name="Lawrence Berkeley National Laboratory"/>
            <person name="Haridas S."/>
            <person name="Hensen N."/>
            <person name="Bonometti L."/>
            <person name="Westerberg I."/>
            <person name="Brannstrom I.O."/>
            <person name="Guillou S."/>
            <person name="Cros-Aarteil S."/>
            <person name="Calhoun S."/>
            <person name="Kuo A."/>
            <person name="Mondo S."/>
            <person name="Pangilinan J."/>
            <person name="Riley R."/>
            <person name="Labutti K."/>
            <person name="Andreopoulos B."/>
            <person name="Lipzen A."/>
            <person name="Chen C."/>
            <person name="Yanf M."/>
            <person name="Daum C."/>
            <person name="Ng V."/>
            <person name="Clum A."/>
            <person name="Steindorff A."/>
            <person name="Ohm R."/>
            <person name="Martin F."/>
            <person name="Silar P."/>
            <person name="Natvig D."/>
            <person name="Lalanne C."/>
            <person name="Gautier V."/>
            <person name="Ament-Velasquez S.L."/>
            <person name="Kruys A."/>
            <person name="Hutchinson M.I."/>
            <person name="Powell A.J."/>
            <person name="Barry K."/>
            <person name="Miller A.N."/>
            <person name="Grigoriev I.V."/>
            <person name="Debuchy R."/>
            <person name="Gladieux P."/>
            <person name="Thoren M.H."/>
            <person name="Johannesson H."/>
        </authorList>
    </citation>
    <scope>NUCLEOTIDE SEQUENCE</scope>
    <source>
        <strain evidence="5">CBS 168.71</strain>
    </source>
</reference>
<comment type="caution">
    <text evidence="5">The sequence shown here is derived from an EMBL/GenBank/DDBJ whole genome shotgun (WGS) entry which is preliminary data.</text>
</comment>
<reference evidence="5" key="1">
    <citation type="journal article" date="2023" name="Mol. Phylogenet. Evol.">
        <title>Genome-scale phylogeny and comparative genomics of the fungal order Sordariales.</title>
        <authorList>
            <person name="Hensen N."/>
            <person name="Bonometti L."/>
            <person name="Westerberg I."/>
            <person name="Brannstrom I.O."/>
            <person name="Guillou S."/>
            <person name="Cros-Aarteil S."/>
            <person name="Calhoun S."/>
            <person name="Haridas S."/>
            <person name="Kuo A."/>
            <person name="Mondo S."/>
            <person name="Pangilinan J."/>
            <person name="Riley R."/>
            <person name="LaButti K."/>
            <person name="Andreopoulos B."/>
            <person name="Lipzen A."/>
            <person name="Chen C."/>
            <person name="Yan M."/>
            <person name="Daum C."/>
            <person name="Ng V."/>
            <person name="Clum A."/>
            <person name="Steindorff A."/>
            <person name="Ohm R.A."/>
            <person name="Martin F."/>
            <person name="Silar P."/>
            <person name="Natvig D.O."/>
            <person name="Lalanne C."/>
            <person name="Gautier V."/>
            <person name="Ament-Velasquez S.L."/>
            <person name="Kruys A."/>
            <person name="Hutchinson M.I."/>
            <person name="Powell A.J."/>
            <person name="Barry K."/>
            <person name="Miller A.N."/>
            <person name="Grigoriev I.V."/>
            <person name="Debuchy R."/>
            <person name="Gladieux P."/>
            <person name="Hiltunen Thoren M."/>
            <person name="Johannesson H."/>
        </authorList>
    </citation>
    <scope>NUCLEOTIDE SEQUENCE</scope>
    <source>
        <strain evidence="5">CBS 168.71</strain>
    </source>
</reference>
<evidence type="ECO:0000313" key="6">
    <source>
        <dbReference type="Proteomes" id="UP001278766"/>
    </source>
</evidence>
<dbReference type="InterPro" id="IPR016166">
    <property type="entry name" value="FAD-bd_PCMH"/>
</dbReference>
<dbReference type="SUPFAM" id="SSF56176">
    <property type="entry name" value="FAD-binding/transporter-associated domain-like"/>
    <property type="match status" value="1"/>
</dbReference>
<evidence type="ECO:0000256" key="3">
    <source>
        <dbReference type="SAM" id="SignalP"/>
    </source>
</evidence>
<dbReference type="RefSeq" id="XP_062656598.1">
    <property type="nucleotide sequence ID" value="XM_062801313.1"/>
</dbReference>
<comment type="similarity">
    <text evidence="1">Belongs to the oxygen-dependent FAD-linked oxidoreductase family.</text>
</comment>
<dbReference type="Pfam" id="PF08031">
    <property type="entry name" value="BBE"/>
    <property type="match status" value="1"/>
</dbReference>
<dbReference type="InterPro" id="IPR036318">
    <property type="entry name" value="FAD-bd_PCMH-like_sf"/>
</dbReference>
<keyword evidence="6" id="KW-1185">Reference proteome</keyword>
<evidence type="ECO:0000256" key="1">
    <source>
        <dbReference type="ARBA" id="ARBA00005466"/>
    </source>
</evidence>
<evidence type="ECO:0000256" key="2">
    <source>
        <dbReference type="ARBA" id="ARBA00023002"/>
    </source>
</evidence>
<feature type="signal peptide" evidence="3">
    <location>
        <begin position="1"/>
        <end position="22"/>
    </location>
</feature>
<dbReference type="InterPro" id="IPR016169">
    <property type="entry name" value="FAD-bd_PCMH_sub2"/>
</dbReference>
<dbReference type="InterPro" id="IPR012951">
    <property type="entry name" value="BBE"/>
</dbReference>
<dbReference type="GeneID" id="87838261"/>
<dbReference type="Proteomes" id="UP001278766">
    <property type="component" value="Unassembled WGS sequence"/>
</dbReference>
<dbReference type="PANTHER" id="PTHR13878">
    <property type="entry name" value="GULONOLACTONE OXIDASE"/>
    <property type="match status" value="1"/>
</dbReference>
<organism evidence="5 6">
    <name type="scientific">Chaetomium fimeti</name>
    <dbReference type="NCBI Taxonomy" id="1854472"/>
    <lineage>
        <taxon>Eukaryota</taxon>
        <taxon>Fungi</taxon>
        <taxon>Dikarya</taxon>
        <taxon>Ascomycota</taxon>
        <taxon>Pezizomycotina</taxon>
        <taxon>Sordariomycetes</taxon>
        <taxon>Sordariomycetidae</taxon>
        <taxon>Sordariales</taxon>
        <taxon>Chaetomiaceae</taxon>
        <taxon>Chaetomium</taxon>
    </lineage>
</organism>
<accession>A0AAE0HB38</accession>
<name>A0AAE0HB38_9PEZI</name>
<evidence type="ECO:0000313" key="5">
    <source>
        <dbReference type="EMBL" id="KAK3293084.1"/>
    </source>
</evidence>
<protein>
    <recommendedName>
        <fullName evidence="4">FAD-binding PCMH-type domain-containing protein</fullName>
    </recommendedName>
</protein>
<evidence type="ECO:0000259" key="4">
    <source>
        <dbReference type="PROSITE" id="PS51387"/>
    </source>
</evidence>
<dbReference type="GO" id="GO:0071949">
    <property type="term" value="F:FAD binding"/>
    <property type="evidence" value="ECO:0007669"/>
    <property type="project" value="InterPro"/>
</dbReference>
<dbReference type="AlphaFoldDB" id="A0AAE0HB38"/>
<keyword evidence="3" id="KW-0732">Signal</keyword>
<dbReference type="PROSITE" id="PS51387">
    <property type="entry name" value="FAD_PCMH"/>
    <property type="match status" value="1"/>
</dbReference>
<gene>
    <name evidence="5" type="ORF">B0H64DRAFT_345331</name>
</gene>
<dbReference type="PANTHER" id="PTHR13878:SF91">
    <property type="entry name" value="FAD BINDING DOMAIN PROTEIN (AFU_ORTHOLOGUE AFUA_6G12070)-RELATED"/>
    <property type="match status" value="1"/>
</dbReference>
<dbReference type="GO" id="GO:0016491">
    <property type="term" value="F:oxidoreductase activity"/>
    <property type="evidence" value="ECO:0007669"/>
    <property type="project" value="UniProtKB-KW"/>
</dbReference>
<sequence length="633" mass="68627">MGALRLSFGILLLVALSASGKTFPFEAVRLTQADARSFPAIGFGDREAAPPWSSTTPSCRAWPGSHDWPSDPEWKQLNVSLGGALLRPSPAASACYQGDNYNETTCRWLLDESRRTHFWIEEPLSTLTQWPQGSTCPLALNAEGTCTRGGFPEYVVNATTVKHVQAAVNFARNRNIRLVIKNTGHDFGGRSMGAGSLSIWVHNLKDFEFIPEYTVGRYSGMAVRVGAGLESWEHFNHMAANNISVVAPGGGTVGAVGGWISVAGHGSLTSKYGLGADQVLSINVVTADGRFLTVDPNKHKDLWWALRGGGPSTFGVITSVILKAYPPISVTNGGLNFAVNPSLNNTPPSTDPNSLTDLASFWSGVSLAYRYCTNIIAAGGYCFSYIYPLGNNSFRFTSSQLIPNITAPAYRALLQPLYTQLSTLHNIPVTLPTTITSSLYAGNGRRTGSGDFPVNTRYRSRLFPARVWQNDTAWADVFDAIRAGVEEGGYNFHGIAYSPTTEIAGWPGADSAVNPAWRETALHAIFMEVVPVGLSAAQARAADARVQAYVDRWQALMPEAGAYMNEGDPAEPEWQARFYGEKYARLVEVKGRWDPWGVFWASTTVGSEGWEVVTEDGYPMGQNGRLCRVGKGV</sequence>
<proteinExistence type="inferred from homology"/>
<dbReference type="InterPro" id="IPR006094">
    <property type="entry name" value="Oxid_FAD_bind_N"/>
</dbReference>
<dbReference type="Pfam" id="PF01565">
    <property type="entry name" value="FAD_binding_4"/>
    <property type="match status" value="1"/>
</dbReference>
<feature type="chain" id="PRO_5041934790" description="FAD-binding PCMH-type domain-containing protein" evidence="3">
    <location>
        <begin position="23"/>
        <end position="633"/>
    </location>
</feature>
<dbReference type="EMBL" id="JAUEPN010000006">
    <property type="protein sequence ID" value="KAK3293084.1"/>
    <property type="molecule type" value="Genomic_DNA"/>
</dbReference>
<feature type="domain" description="FAD-binding PCMH-type" evidence="4">
    <location>
        <begin position="148"/>
        <end position="327"/>
    </location>
</feature>
<dbReference type="Gene3D" id="3.30.465.10">
    <property type="match status" value="2"/>
</dbReference>
<dbReference type="InterPro" id="IPR050432">
    <property type="entry name" value="FAD-linked_Oxidoreductases_BP"/>
</dbReference>